<gene>
    <name evidence="1" type="ORF">NJ959_16980</name>
</gene>
<comment type="caution">
    <text evidence="1">The sequence shown here is derived from an EMBL/GenBank/DDBJ whole genome shotgun (WGS) entry which is preliminary data.</text>
</comment>
<name>A0AAE3GUQ3_9CYAN</name>
<dbReference type="RefSeq" id="WP_254012894.1">
    <property type="nucleotide sequence ID" value="NZ_JAMZMM010000171.1"/>
</dbReference>
<sequence>MQLDILKSLLEQPPFLRFEATNVPDAQNWQEQLRGTVRRLVWLDKSPMLKSSLVGSRNLEALLIEEYHFTSEEGRFFRGVVVRPESSEPIPAVLVNSGKNAQLEHVTGLAAPPYPDANIAEQLARQGLATLTWEYGLLGGFNAESLGTRDEANVLALAYSGMTTTSKIYQASEFNQFQLMSRAITTNMLCF</sequence>
<dbReference type="Gene3D" id="3.40.50.1820">
    <property type="entry name" value="alpha/beta hydrolase"/>
    <property type="match status" value="1"/>
</dbReference>
<dbReference type="InterPro" id="IPR029058">
    <property type="entry name" value="AB_hydrolase_fold"/>
</dbReference>
<reference evidence="1" key="1">
    <citation type="submission" date="2022-06" db="EMBL/GenBank/DDBJ databases">
        <title>New cyanobacteria of genus Symplocastrum in benthos of Lake Baikal.</title>
        <authorList>
            <person name="Sorokovikova E."/>
            <person name="Tikhonova I."/>
            <person name="Krasnopeev A."/>
            <person name="Evseev P."/>
            <person name="Gladkikh A."/>
            <person name="Belykh O."/>
        </authorList>
    </citation>
    <scope>NUCLEOTIDE SEQUENCE</scope>
    <source>
        <strain evidence="1">BBK-W-15</strain>
    </source>
</reference>
<organism evidence="1 2">
    <name type="scientific">Limnofasciculus baicalensis BBK-W-15</name>
    <dbReference type="NCBI Taxonomy" id="2699891"/>
    <lineage>
        <taxon>Bacteria</taxon>
        <taxon>Bacillati</taxon>
        <taxon>Cyanobacteriota</taxon>
        <taxon>Cyanophyceae</taxon>
        <taxon>Coleofasciculales</taxon>
        <taxon>Coleofasciculaceae</taxon>
        <taxon>Limnofasciculus</taxon>
        <taxon>Limnofasciculus baicalensis</taxon>
    </lineage>
</organism>
<evidence type="ECO:0000313" key="1">
    <source>
        <dbReference type="EMBL" id="MCP2730128.1"/>
    </source>
</evidence>
<dbReference type="Proteomes" id="UP001204953">
    <property type="component" value="Unassembled WGS sequence"/>
</dbReference>
<proteinExistence type="predicted"/>
<dbReference type="AlphaFoldDB" id="A0AAE3GUQ3"/>
<keyword evidence="2" id="KW-1185">Reference proteome</keyword>
<protein>
    <submittedName>
        <fullName evidence="1">Uncharacterized protein</fullName>
    </submittedName>
</protein>
<dbReference type="SUPFAM" id="SSF53474">
    <property type="entry name" value="alpha/beta-Hydrolases"/>
    <property type="match status" value="1"/>
</dbReference>
<dbReference type="EMBL" id="JAMZMM010000171">
    <property type="protein sequence ID" value="MCP2730128.1"/>
    <property type="molecule type" value="Genomic_DNA"/>
</dbReference>
<accession>A0AAE3GUQ3</accession>
<evidence type="ECO:0000313" key="2">
    <source>
        <dbReference type="Proteomes" id="UP001204953"/>
    </source>
</evidence>